<feature type="compositionally biased region" description="Polar residues" evidence="8">
    <location>
        <begin position="128"/>
        <end position="150"/>
    </location>
</feature>
<dbReference type="Pfam" id="PF00046">
    <property type="entry name" value="Homeodomain"/>
    <property type="match status" value="1"/>
</dbReference>
<dbReference type="EMBL" id="SKBQ01000016">
    <property type="protein sequence ID" value="TPX16710.1"/>
    <property type="molecule type" value="Genomic_DNA"/>
</dbReference>
<dbReference type="PANTHER" id="PTHR24341:SF6">
    <property type="entry name" value="HOMEOBOX PROTEIN INVECTED"/>
    <property type="match status" value="1"/>
</dbReference>
<comment type="similarity">
    <text evidence="2">Belongs to the engrailed homeobox family.</text>
</comment>
<dbReference type="InterPro" id="IPR009057">
    <property type="entry name" value="Homeodomain-like_sf"/>
</dbReference>
<reference evidence="10 11" key="1">
    <citation type="submission" date="2019-06" db="EMBL/GenBank/DDBJ databases">
        <title>Draft genome sequence of the filamentous fungus Phialemoniopsis curvata isolated from diesel fuel.</title>
        <authorList>
            <person name="Varaljay V.A."/>
            <person name="Lyon W.J."/>
            <person name="Crouch A.L."/>
            <person name="Drake C.E."/>
            <person name="Hollomon J.M."/>
            <person name="Nadeau L.J."/>
            <person name="Nunn H.S."/>
            <person name="Stevenson B.S."/>
            <person name="Bojanowski C.L."/>
            <person name="Crookes-Goodson W.J."/>
        </authorList>
    </citation>
    <scope>NUCLEOTIDE SEQUENCE [LARGE SCALE GENOMIC DNA]</scope>
    <source>
        <strain evidence="10 11">D216</strain>
    </source>
</reference>
<feature type="region of interest" description="Disordered" evidence="8">
    <location>
        <begin position="317"/>
        <end position="357"/>
    </location>
</feature>
<keyword evidence="5 6" id="KW-0539">Nucleus</keyword>
<dbReference type="SMART" id="SM00389">
    <property type="entry name" value="HOX"/>
    <property type="match status" value="1"/>
</dbReference>
<evidence type="ECO:0000256" key="4">
    <source>
        <dbReference type="ARBA" id="ARBA00023155"/>
    </source>
</evidence>
<dbReference type="InterPro" id="IPR050720">
    <property type="entry name" value="Engrailed_Homeobox_TFs"/>
</dbReference>
<gene>
    <name evidence="10" type="ORF">E0L32_003651</name>
</gene>
<dbReference type="SUPFAM" id="SSF46689">
    <property type="entry name" value="Homeodomain-like"/>
    <property type="match status" value="1"/>
</dbReference>
<evidence type="ECO:0000256" key="6">
    <source>
        <dbReference type="PROSITE-ProRule" id="PRU00108"/>
    </source>
</evidence>
<dbReference type="GO" id="GO:0000981">
    <property type="term" value="F:DNA-binding transcription factor activity, RNA polymerase II-specific"/>
    <property type="evidence" value="ECO:0007669"/>
    <property type="project" value="InterPro"/>
</dbReference>
<dbReference type="STRING" id="1093900.A0A507BJE0"/>
<sequence length="622" mass="67836">MDYLTLYRSGYRPNYNMQSFSAPPSHPGYPFPYSNEQLYMFAQLQQQQRAMMGPRDMQHAKQPEPKPRLAKDEVELLEREFRKNPKPTSGRKREIADLLKVEHPRINNWFQNRRAKEKQMRKSREFEAQQSADGVASGASSPDGQDQHNVSEYYGLSNHSQPLQASSAAFPDTGDASRSVDDEEEEDDDEDLTLAPSMSLEEGAPSSEGDAQEMAEDQYLSPESLPFQPVHPHPAMLGTPFSIPSQSSGMMACSMSGGHLSIPTFDASNGPVQGLDAFGDFANVVAAGSLSGSVSPVPCLPSQDLGDAQNELFTGNINIEHPSPRSMSHQSSPDSTDMRFKSPPPPSNIASRRNRGIPAQLSTTALRSYSYGPKTGMDMVRRSDAASPMRRIVSATGTMPCRIQKPSLNIQAPRSPMYYERTKEALMRSLQQSARSPVMASMPTTLSPVTPSDHPFQGQQTARETTVSSSASDDEQRYTLGPSVQPNPFFSRMESTLKTPPGTPGLARVYSEQVLGLDSAWNYVPQDEPLVTPGLGSFGSEEFAMASSAPTYVVNSQPATPSFAPTMGPSYFAWGSNNAEYTFPSASYVGSDASMRGSPLASKSSHIQFTPNITPSDFGSEN</sequence>
<comment type="subcellular location">
    <subcellularLocation>
        <location evidence="1 6 7">Nucleus</location>
    </subcellularLocation>
</comment>
<keyword evidence="4 6" id="KW-0371">Homeobox</keyword>
<feature type="compositionally biased region" description="Acidic residues" evidence="8">
    <location>
        <begin position="181"/>
        <end position="192"/>
    </location>
</feature>
<dbReference type="OrthoDB" id="6159439at2759"/>
<dbReference type="Gene3D" id="1.10.10.60">
    <property type="entry name" value="Homeodomain-like"/>
    <property type="match status" value="1"/>
</dbReference>
<proteinExistence type="inferred from homology"/>
<evidence type="ECO:0000256" key="2">
    <source>
        <dbReference type="ARBA" id="ARBA00010896"/>
    </source>
</evidence>
<dbReference type="PANTHER" id="PTHR24341">
    <property type="entry name" value="HOMEOBOX PROTEIN ENGRAILED"/>
    <property type="match status" value="1"/>
</dbReference>
<evidence type="ECO:0000256" key="7">
    <source>
        <dbReference type="RuleBase" id="RU000682"/>
    </source>
</evidence>
<feature type="compositionally biased region" description="Basic and acidic residues" evidence="8">
    <location>
        <begin position="117"/>
        <end position="127"/>
    </location>
</feature>
<dbReference type="GeneID" id="41971098"/>
<dbReference type="GO" id="GO:0003677">
    <property type="term" value="F:DNA binding"/>
    <property type="evidence" value="ECO:0007669"/>
    <property type="project" value="UniProtKB-UniRule"/>
</dbReference>
<evidence type="ECO:0000259" key="9">
    <source>
        <dbReference type="PROSITE" id="PS50071"/>
    </source>
</evidence>
<dbReference type="CDD" id="cd00086">
    <property type="entry name" value="homeodomain"/>
    <property type="match status" value="1"/>
</dbReference>
<feature type="domain" description="Homeobox" evidence="9">
    <location>
        <begin position="60"/>
        <end position="120"/>
    </location>
</feature>
<dbReference type="AlphaFoldDB" id="A0A507BJE0"/>
<dbReference type="Proteomes" id="UP000319257">
    <property type="component" value="Unassembled WGS sequence"/>
</dbReference>
<dbReference type="PROSITE" id="PS00027">
    <property type="entry name" value="HOMEOBOX_1"/>
    <property type="match status" value="1"/>
</dbReference>
<feature type="region of interest" description="Disordered" evidence="8">
    <location>
        <begin position="164"/>
        <end position="242"/>
    </location>
</feature>
<feature type="DNA-binding region" description="Homeobox" evidence="6">
    <location>
        <begin position="62"/>
        <end position="121"/>
    </location>
</feature>
<evidence type="ECO:0000256" key="5">
    <source>
        <dbReference type="ARBA" id="ARBA00023242"/>
    </source>
</evidence>
<evidence type="ECO:0000313" key="10">
    <source>
        <dbReference type="EMBL" id="TPX16710.1"/>
    </source>
</evidence>
<dbReference type="GO" id="GO:0016586">
    <property type="term" value="C:RSC-type complex"/>
    <property type="evidence" value="ECO:0007669"/>
    <property type="project" value="TreeGrafter"/>
</dbReference>
<comment type="caution">
    <text evidence="10">The sequence shown here is derived from an EMBL/GenBank/DDBJ whole genome shotgun (WGS) entry which is preliminary data.</text>
</comment>
<dbReference type="InterPro" id="IPR001356">
    <property type="entry name" value="HD"/>
</dbReference>
<keyword evidence="3 6" id="KW-0238">DNA-binding</keyword>
<evidence type="ECO:0000256" key="3">
    <source>
        <dbReference type="ARBA" id="ARBA00023125"/>
    </source>
</evidence>
<organism evidence="10 11">
    <name type="scientific">Thyridium curvatum</name>
    <dbReference type="NCBI Taxonomy" id="1093900"/>
    <lineage>
        <taxon>Eukaryota</taxon>
        <taxon>Fungi</taxon>
        <taxon>Dikarya</taxon>
        <taxon>Ascomycota</taxon>
        <taxon>Pezizomycotina</taxon>
        <taxon>Sordariomycetes</taxon>
        <taxon>Sordariomycetidae</taxon>
        <taxon>Thyridiales</taxon>
        <taxon>Thyridiaceae</taxon>
        <taxon>Thyridium</taxon>
    </lineage>
</organism>
<keyword evidence="11" id="KW-1185">Reference proteome</keyword>
<evidence type="ECO:0000256" key="1">
    <source>
        <dbReference type="ARBA" id="ARBA00004123"/>
    </source>
</evidence>
<accession>A0A507BJE0</accession>
<dbReference type="InParanoid" id="A0A507BJE0"/>
<feature type="compositionally biased region" description="Polar residues" evidence="8">
    <location>
        <begin position="325"/>
        <end position="335"/>
    </location>
</feature>
<evidence type="ECO:0000313" key="11">
    <source>
        <dbReference type="Proteomes" id="UP000319257"/>
    </source>
</evidence>
<dbReference type="InterPro" id="IPR017970">
    <property type="entry name" value="Homeobox_CS"/>
</dbReference>
<dbReference type="RefSeq" id="XP_030998421.1">
    <property type="nucleotide sequence ID" value="XM_031137975.1"/>
</dbReference>
<feature type="region of interest" description="Disordered" evidence="8">
    <location>
        <begin position="435"/>
        <end position="486"/>
    </location>
</feature>
<dbReference type="PROSITE" id="PS50071">
    <property type="entry name" value="HOMEOBOX_2"/>
    <property type="match status" value="1"/>
</dbReference>
<feature type="region of interest" description="Disordered" evidence="8">
    <location>
        <begin position="110"/>
        <end position="151"/>
    </location>
</feature>
<feature type="compositionally biased region" description="Polar residues" evidence="8">
    <location>
        <begin position="457"/>
        <end position="471"/>
    </location>
</feature>
<evidence type="ECO:0000256" key="8">
    <source>
        <dbReference type="SAM" id="MobiDB-lite"/>
    </source>
</evidence>
<name>A0A507BJE0_9PEZI</name>
<protein>
    <recommendedName>
        <fullName evidence="9">Homeobox domain-containing protein</fullName>
    </recommendedName>
</protein>